<accession>A0AAX0VJM7</accession>
<evidence type="ECO:0000313" key="2">
    <source>
        <dbReference type="Proteomes" id="UP000234847"/>
    </source>
</evidence>
<gene>
    <name evidence="1" type="ORF">CYJ95_10260</name>
</gene>
<sequence length="304" mass="33494">MGALSMAPVVGGYLRHLKSQDVQPGDSFLTRRGEPAPPVASTRVMRDDFGTPALVIATLEGGREVKIAHGSVIRVRTDRPEERRAVPDTTFSPVDAGSPEERIVAVGKRHLEDTELTATAARLSHGLNLRSGSQLEDVFGMAERLYLLHEDTEGTLATLGLLTNLPWDGAVGRWKSIQAALSLASLILREEGEHIAAANLGRRLLEADEVPSEPGRAARVLEVRQRQLNEPPLYDREISRALQARDAEAEYQWRRARFDQLLYLRARGGSETLTDADLDSRIARELGTLRTLADELEAKAATRR</sequence>
<evidence type="ECO:0000313" key="1">
    <source>
        <dbReference type="EMBL" id="PKZ80895.1"/>
    </source>
</evidence>
<organism evidence="1 2">
    <name type="scientific">Micrococcus luteus</name>
    <name type="common">Micrococcus lysodeikticus</name>
    <dbReference type="NCBI Taxonomy" id="1270"/>
    <lineage>
        <taxon>Bacteria</taxon>
        <taxon>Bacillati</taxon>
        <taxon>Actinomycetota</taxon>
        <taxon>Actinomycetes</taxon>
        <taxon>Micrococcales</taxon>
        <taxon>Micrococcaceae</taxon>
        <taxon>Micrococcus</taxon>
    </lineage>
</organism>
<dbReference type="EMBL" id="PKJT01000012">
    <property type="protein sequence ID" value="PKZ80895.1"/>
    <property type="molecule type" value="Genomic_DNA"/>
</dbReference>
<name>A0AAX0VJM7_MICLU</name>
<dbReference type="Pfam" id="PF20453">
    <property type="entry name" value="DUF6707"/>
    <property type="match status" value="1"/>
</dbReference>
<proteinExistence type="predicted"/>
<dbReference type="Proteomes" id="UP000234847">
    <property type="component" value="Unassembled WGS sequence"/>
</dbReference>
<dbReference type="AlphaFoldDB" id="A0AAX0VJM7"/>
<comment type="caution">
    <text evidence="1">The sequence shown here is derived from an EMBL/GenBank/DDBJ whole genome shotgun (WGS) entry which is preliminary data.</text>
</comment>
<dbReference type="InterPro" id="IPR046553">
    <property type="entry name" value="DUF6707"/>
</dbReference>
<protein>
    <submittedName>
        <fullName evidence="1">Uncharacterized protein</fullName>
    </submittedName>
</protein>
<reference evidence="1 2" key="1">
    <citation type="submission" date="2017-12" db="EMBL/GenBank/DDBJ databases">
        <title>Phylogenetic diversity of female urinary microbiome.</title>
        <authorList>
            <person name="Thomas-White K."/>
            <person name="Wolfe A.J."/>
        </authorList>
    </citation>
    <scope>NUCLEOTIDE SEQUENCE [LARGE SCALE GENOMIC DNA]</scope>
    <source>
        <strain evidence="1 2">UMB0038</strain>
    </source>
</reference>